<evidence type="ECO:0000313" key="2">
    <source>
        <dbReference type="EMBL" id="ARD70104.1"/>
    </source>
</evidence>
<feature type="coiled-coil region" evidence="1">
    <location>
        <begin position="778"/>
        <end position="812"/>
    </location>
</feature>
<dbReference type="EMBL" id="KY494864">
    <property type="protein sequence ID" value="ARD70104.1"/>
    <property type="molecule type" value="Genomic_DNA"/>
</dbReference>
<reference evidence="2" key="1">
    <citation type="submission" date="2017-01" db="EMBL/GenBank/DDBJ databases">
        <title>Complete nucleotide sequence of an IncP-2 blaVIM-2-harboring megaplasmid from Pseudomonas aeruginosa.</title>
        <authorList>
            <person name="Botelho J."/>
            <person name="Grosso F."/>
            <person name="Mabrouk A."/>
            <person name="Peixe L."/>
        </authorList>
    </citation>
    <scope>NUCLEOTIDE SEQUENCE</scope>
    <source>
        <strain evidence="2">FFUP_PS_37</strain>
        <plasmid evidence="2">pJB37</plasmid>
    </source>
</reference>
<organism evidence="2">
    <name type="scientific">Pseudomonas aeruginosa</name>
    <dbReference type="NCBI Taxonomy" id="287"/>
    <lineage>
        <taxon>Bacteria</taxon>
        <taxon>Pseudomonadati</taxon>
        <taxon>Pseudomonadota</taxon>
        <taxon>Gammaproteobacteria</taxon>
        <taxon>Pseudomonadales</taxon>
        <taxon>Pseudomonadaceae</taxon>
        <taxon>Pseudomonas</taxon>
    </lineage>
</organism>
<proteinExistence type="predicted"/>
<dbReference type="AlphaFoldDB" id="A0A1V0M5D4"/>
<sequence>MEGGTMLSSATISVDDLQARALAADEAAKQEFRNKVLSYANDFRFALKEASRLLGVSAGFLRNYAARNNIEFSDPELRTKEESKSIFKQYEEIRLSKEPKRVEPRKPLLKPDELQLPPQLDLLSKKAHWERQNKFLERVQELAQTMTMKEVSKLVGVSLRFLKNFSYEHDIEFVGSKARPVNEALSPVFIAEEPPCPKLIQFLSRPMPRATDIYEDEITESEEVLNTEQVDSLAIVEAVTAPESSECTAPTEAQVEVVQDQSVGGNSEFDRYSPKAPALRSDTDLNILTLPHNRADETISTSASVDQLTAAGASPGINGERLLGNLPLPATFVNQRSQGAAWTAWYGSAKAVASVFEQICKAKISALGDTRMLMRVPPHAALTSLFISPQCFTAIVDAFPADEAANLFPASRLEANLKHLLGAEVGEIRSLSNGGSAAEVARAVESIWPWTSRLHDHGGFSRHNCVTLLTIGALLKAFHRPNLASTDGFRIDMAITTLLSLLPDPLDRLIATSSTRVRQIGYAGLAGVEVADEAGAGEFWQAVGTETFIACVNEVKRRAPKIESGLTRVSSSELKVFELERTLLAARPDSQVLHEIYSDFVSNTGSPNWNSLLDSLESYSATTEIPLDAKVFTRDLFNKPIQKLPTPTLEAVQILRKAICTSLLQEEPLAFQQRAERQMDAVQKVQSQIKDLGDNLTAAKMLKLADLAEQGRTQILASREWFESEIKTYAAEVQHWREFFADWQRLAAPAEQLKEKAKSKGKEQPVQVVEPVPESDVVKELRSELADAEDRNQHLEQELKVAKSEAHRLRQAADARPLPTQQFAPEVEPSLLRRIATRKGITPVDVLAYLQVTSGDRVEILESAWKSAKASEKFAYSERMLDLLDTLVNPYFDSLAAGNPDSVSRELLGGAYVAKESDATSNCGKMRAQREFSYQGQRMYFERHLRVGSGIGNQVCMRIYFQIIDSKIVIAYAGEHLEIASTN</sequence>
<accession>A0A1V0M5D4</accession>
<keyword evidence="2" id="KW-0614">Plasmid</keyword>
<geneLocation type="plasmid" evidence="2">
    <name>pJB37</name>
</geneLocation>
<name>A0A1V0M5D4_PSEAI</name>
<evidence type="ECO:0000256" key="1">
    <source>
        <dbReference type="SAM" id="Coils"/>
    </source>
</evidence>
<protein>
    <submittedName>
        <fullName evidence="2">Uncharacterized protein</fullName>
    </submittedName>
</protein>
<keyword evidence="1" id="KW-0175">Coiled coil</keyword>